<dbReference type="Proteomes" id="UP000252914">
    <property type="component" value="Unassembled WGS sequence"/>
</dbReference>
<organism evidence="3 4">
    <name type="scientific">Streptomyces diacarni</name>
    <dbReference type="NCBI Taxonomy" id="2800381"/>
    <lineage>
        <taxon>Bacteria</taxon>
        <taxon>Bacillati</taxon>
        <taxon>Actinomycetota</taxon>
        <taxon>Actinomycetes</taxon>
        <taxon>Kitasatosporales</taxon>
        <taxon>Streptomycetaceae</taxon>
        <taxon>Streptomyces</taxon>
    </lineage>
</organism>
<evidence type="ECO:0000313" key="3">
    <source>
        <dbReference type="EMBL" id="RCG16276.1"/>
    </source>
</evidence>
<gene>
    <name evidence="3" type="ORF">DTL70_29060</name>
</gene>
<sequence length="422" mass="45013">MPQALRRRVGAVSLPKLNESSLSIQVAGANPGSRDVKAHHHSRRGLRGSRVLAAAAAAVTLSAVATGCGSAPAQGGDSEAAKARSAADLGGMDKLVEAAKKEGELNVYALAPTWANYGEMIKAFEKKYGIEVHNEDPGGSSQGALNAAAKRKGQDRAVDALDLGTSFMRAAKSKKLLTPYKVKGWADIPDSQKQPDASYMNNYGGYISIGCDAKAVKECPKTFEDLLKPQYKNKVALNGNPNESSSAFSAIIAAALANGGGFDDVQPGLDFFKKLKKAGNYVPVESTKATIQKGETPISIDWDYLNLGYGAELKSKGVDWKVNVPQDGQYSQYYNQGVNKYAPHPAAARLWLEFLYSPEGQNIWLRGFSRPALLEEMEKDGTADEKAAAKLPEVDGTPKFPSAEQEAKAQKTISQGWGAAVS</sequence>
<dbReference type="Pfam" id="PF13343">
    <property type="entry name" value="SBP_bac_6"/>
    <property type="match status" value="1"/>
</dbReference>
<dbReference type="GO" id="GO:0030975">
    <property type="term" value="F:thiamine binding"/>
    <property type="evidence" value="ECO:0007669"/>
    <property type="project" value="TreeGrafter"/>
</dbReference>
<comment type="caution">
    <text evidence="3">The sequence shown here is derived from an EMBL/GenBank/DDBJ whole genome shotgun (WGS) entry which is preliminary data.</text>
</comment>
<keyword evidence="1" id="KW-0732">Signal</keyword>
<feature type="region of interest" description="Disordered" evidence="2">
    <location>
        <begin position="390"/>
        <end position="422"/>
    </location>
</feature>
<proteinExistence type="predicted"/>
<dbReference type="GO" id="GO:0030976">
    <property type="term" value="F:thiamine pyrophosphate binding"/>
    <property type="evidence" value="ECO:0007669"/>
    <property type="project" value="TreeGrafter"/>
</dbReference>
<name>A0A367EDX0_9ACTN</name>
<dbReference type="GO" id="GO:0030288">
    <property type="term" value="C:outer membrane-bounded periplasmic space"/>
    <property type="evidence" value="ECO:0007669"/>
    <property type="project" value="TreeGrafter"/>
</dbReference>
<protein>
    <submittedName>
        <fullName evidence="3">Extracellular solute-binding protein</fullName>
    </submittedName>
</protein>
<dbReference type="Gene3D" id="3.40.190.10">
    <property type="entry name" value="Periplasmic binding protein-like II"/>
    <property type="match status" value="2"/>
</dbReference>
<dbReference type="EMBL" id="QOIN01000061">
    <property type="protein sequence ID" value="RCG16276.1"/>
    <property type="molecule type" value="Genomic_DNA"/>
</dbReference>
<dbReference type="SUPFAM" id="SSF53850">
    <property type="entry name" value="Periplasmic binding protein-like II"/>
    <property type="match status" value="1"/>
</dbReference>
<dbReference type="AlphaFoldDB" id="A0A367EDX0"/>
<reference evidence="3 4" key="1">
    <citation type="submission" date="2018-06" db="EMBL/GenBank/DDBJ databases">
        <title>Streptomyces reniochalinae sp. nov. and Streptomyces diacarnus sp. nov. from marine sponges.</title>
        <authorList>
            <person name="Li L."/>
        </authorList>
    </citation>
    <scope>NUCLEOTIDE SEQUENCE [LARGE SCALE GENOMIC DNA]</scope>
    <source>
        <strain evidence="3 4">LHW51701</strain>
    </source>
</reference>
<keyword evidence="4" id="KW-1185">Reference proteome</keyword>
<dbReference type="PANTHER" id="PTHR30006">
    <property type="entry name" value="THIAMINE-BINDING PERIPLASMIC PROTEIN-RELATED"/>
    <property type="match status" value="1"/>
</dbReference>
<evidence type="ECO:0000256" key="2">
    <source>
        <dbReference type="SAM" id="MobiDB-lite"/>
    </source>
</evidence>
<evidence type="ECO:0000313" key="4">
    <source>
        <dbReference type="Proteomes" id="UP000252914"/>
    </source>
</evidence>
<accession>A0A367EDX0</accession>
<dbReference type="PANTHER" id="PTHR30006:SF2">
    <property type="entry name" value="ABC TRANSPORTER SUBSTRATE-BINDING PROTEIN"/>
    <property type="match status" value="1"/>
</dbReference>
<dbReference type="GO" id="GO:0015888">
    <property type="term" value="P:thiamine transport"/>
    <property type="evidence" value="ECO:0007669"/>
    <property type="project" value="TreeGrafter"/>
</dbReference>
<evidence type="ECO:0000256" key="1">
    <source>
        <dbReference type="ARBA" id="ARBA00022729"/>
    </source>
</evidence>